<dbReference type="AlphaFoldDB" id="A0A382NJ81"/>
<dbReference type="EMBL" id="UINC01100026">
    <property type="protein sequence ID" value="SVC59752.1"/>
    <property type="molecule type" value="Genomic_DNA"/>
</dbReference>
<keyword evidence="1" id="KW-0472">Membrane</keyword>
<accession>A0A382NJ81</accession>
<keyword evidence="1" id="KW-0812">Transmembrane</keyword>
<feature type="transmembrane region" description="Helical" evidence="1">
    <location>
        <begin position="125"/>
        <end position="143"/>
    </location>
</feature>
<organism evidence="2">
    <name type="scientific">marine metagenome</name>
    <dbReference type="NCBI Taxonomy" id="408172"/>
    <lineage>
        <taxon>unclassified sequences</taxon>
        <taxon>metagenomes</taxon>
        <taxon>ecological metagenomes</taxon>
    </lineage>
</organism>
<evidence type="ECO:0000256" key="1">
    <source>
        <dbReference type="SAM" id="Phobius"/>
    </source>
</evidence>
<evidence type="ECO:0000313" key="2">
    <source>
        <dbReference type="EMBL" id="SVC59752.1"/>
    </source>
</evidence>
<keyword evidence="1" id="KW-1133">Transmembrane helix</keyword>
<gene>
    <name evidence="2" type="ORF">METZ01_LOCUS312606</name>
</gene>
<protein>
    <submittedName>
        <fullName evidence="2">Uncharacterized protein</fullName>
    </submittedName>
</protein>
<name>A0A382NJ81_9ZZZZ</name>
<feature type="transmembrane region" description="Helical" evidence="1">
    <location>
        <begin position="100"/>
        <end position="119"/>
    </location>
</feature>
<feature type="non-terminal residue" evidence="2">
    <location>
        <position position="1"/>
    </location>
</feature>
<reference evidence="2" key="1">
    <citation type="submission" date="2018-05" db="EMBL/GenBank/DDBJ databases">
        <authorList>
            <person name="Lanie J.A."/>
            <person name="Ng W.-L."/>
            <person name="Kazmierczak K.M."/>
            <person name="Andrzejewski T.M."/>
            <person name="Davidsen T.M."/>
            <person name="Wayne K.J."/>
            <person name="Tettelin H."/>
            <person name="Glass J.I."/>
            <person name="Rusch D."/>
            <person name="Podicherti R."/>
            <person name="Tsui H.-C.T."/>
            <person name="Winkler M.E."/>
        </authorList>
    </citation>
    <scope>NUCLEOTIDE SEQUENCE</scope>
</reference>
<proteinExistence type="predicted"/>
<sequence length="158" mass="16924">VLIGAGRRVVAGSSTCAAAVYVARWLRRASEKVAVGFEGNGSAEKEARGLEHLLMGASQSRFVSGLSRLVNAPSAAWPECRLRRMVDPVVKLDSLAQIRLGGWVIVTTVITHIALLGVLDVEVGLVGWTLRAGLVAVGLAVMWRPRALASAWKDRKRS</sequence>